<evidence type="ECO:0000313" key="8">
    <source>
        <dbReference type="EMBL" id="QJE74915.1"/>
    </source>
</evidence>
<keyword evidence="2" id="KW-0831">Ubiquinone biosynthesis</keyword>
<dbReference type="PANTHER" id="PTHR11237:SF4">
    <property type="entry name" value="5-DEMETHOXYUBIQUINONE HYDROXYLASE, MITOCHONDRIAL"/>
    <property type="match status" value="1"/>
</dbReference>
<evidence type="ECO:0000256" key="6">
    <source>
        <dbReference type="ARBA" id="ARBA00023033"/>
    </source>
</evidence>
<dbReference type="Pfam" id="PF03232">
    <property type="entry name" value="COQ7"/>
    <property type="match status" value="1"/>
</dbReference>
<dbReference type="AlphaFoldDB" id="A0A858RBS7"/>
<keyword evidence="6" id="KW-0503">Monooxygenase</keyword>
<evidence type="ECO:0000256" key="2">
    <source>
        <dbReference type="ARBA" id="ARBA00022688"/>
    </source>
</evidence>
<dbReference type="InterPro" id="IPR011566">
    <property type="entry name" value="Ubq_synth_Coq7"/>
</dbReference>
<keyword evidence="7" id="KW-0472">Membrane</keyword>
<keyword evidence="3" id="KW-0479">Metal-binding</keyword>
<dbReference type="InterPro" id="IPR009078">
    <property type="entry name" value="Ferritin-like_SF"/>
</dbReference>
<comment type="pathway">
    <text evidence="1">Cofactor biosynthesis; ubiquinone biosynthesis.</text>
</comment>
<dbReference type="CDD" id="cd01042">
    <property type="entry name" value="DMQH"/>
    <property type="match status" value="1"/>
</dbReference>
<dbReference type="PANTHER" id="PTHR11237">
    <property type="entry name" value="COENZYME Q10 BIOSYNTHESIS PROTEIN 7"/>
    <property type="match status" value="1"/>
</dbReference>
<evidence type="ECO:0000256" key="3">
    <source>
        <dbReference type="ARBA" id="ARBA00022723"/>
    </source>
</evidence>
<dbReference type="GO" id="GO:0006744">
    <property type="term" value="P:ubiquinone biosynthetic process"/>
    <property type="evidence" value="ECO:0007669"/>
    <property type="project" value="UniProtKB-KW"/>
</dbReference>
<dbReference type="GO" id="GO:0046872">
    <property type="term" value="F:metal ion binding"/>
    <property type="evidence" value="ECO:0007669"/>
    <property type="project" value="UniProtKB-KW"/>
</dbReference>
<accession>A0A858RBS7</accession>
<dbReference type="GO" id="GO:0008682">
    <property type="term" value="F:3-demethoxyubiquinol 3-hydroxylase activity"/>
    <property type="evidence" value="ECO:0007669"/>
    <property type="project" value="TreeGrafter"/>
</dbReference>
<dbReference type="EMBL" id="CP051775">
    <property type="protein sequence ID" value="QJE74915.1"/>
    <property type="molecule type" value="Genomic_DNA"/>
</dbReference>
<proteinExistence type="predicted"/>
<protein>
    <submittedName>
        <fullName evidence="8">Demethoxyubiquinone hydroxylase family protein</fullName>
    </submittedName>
</protein>
<dbReference type="Proteomes" id="UP000501891">
    <property type="component" value="Chromosome"/>
</dbReference>
<sequence>MRTDHAGETGAVWIYRGMLAVSRDQGVRAFAERHLATESEHLERMGELVPPRHRSRLIPLWKVAGFVTGALPALLGPRAAFATVAAVESFVDRHYEDQMARARAADPALADLLARLQGDEVHHRDEAAALGGPVPWPLKAWGWVVERGSELAVAAARRV</sequence>
<gene>
    <name evidence="8" type="ORF">HHL28_15160</name>
</gene>
<evidence type="ECO:0000256" key="4">
    <source>
        <dbReference type="ARBA" id="ARBA00023002"/>
    </source>
</evidence>
<keyword evidence="5" id="KW-0408">Iron</keyword>
<evidence type="ECO:0000256" key="5">
    <source>
        <dbReference type="ARBA" id="ARBA00023004"/>
    </source>
</evidence>
<keyword evidence="4" id="KW-0560">Oxidoreductase</keyword>
<evidence type="ECO:0000256" key="7">
    <source>
        <dbReference type="ARBA" id="ARBA00023136"/>
    </source>
</evidence>
<evidence type="ECO:0000313" key="9">
    <source>
        <dbReference type="Proteomes" id="UP000501891"/>
    </source>
</evidence>
<reference evidence="8" key="1">
    <citation type="submission" date="2020-04" db="EMBL/GenBank/DDBJ databases">
        <title>A desert anoxygenic phototrophic bacterium fixes CO2 using RubisCO under aerobic conditions.</title>
        <authorList>
            <person name="Tang K."/>
        </authorList>
    </citation>
    <scope>NUCLEOTIDE SEQUENCE [LARGE SCALE GENOMIC DNA]</scope>
    <source>
        <strain evidence="8">MIMtkB3</strain>
    </source>
</reference>
<dbReference type="KEGG" id="acru:HHL28_15160"/>
<name>A0A858RBS7_9PROT</name>
<evidence type="ECO:0000256" key="1">
    <source>
        <dbReference type="ARBA" id="ARBA00004749"/>
    </source>
</evidence>
<dbReference type="SUPFAM" id="SSF47240">
    <property type="entry name" value="Ferritin-like"/>
    <property type="match status" value="1"/>
</dbReference>
<organism evidence="8 9">
    <name type="scientific">Aerophototrophica crusticola</name>
    <dbReference type="NCBI Taxonomy" id="1709002"/>
    <lineage>
        <taxon>Bacteria</taxon>
        <taxon>Pseudomonadati</taxon>
        <taxon>Pseudomonadota</taxon>
        <taxon>Alphaproteobacteria</taxon>
        <taxon>Rhodospirillales</taxon>
        <taxon>Rhodospirillaceae</taxon>
        <taxon>Aerophototrophica</taxon>
    </lineage>
</organism>
<keyword evidence="9" id="KW-1185">Reference proteome</keyword>